<keyword evidence="8" id="KW-0472">Membrane</keyword>
<keyword evidence="9" id="KW-0325">Glycoprotein</keyword>
<accession>A0A7C9CGZ3</accession>
<dbReference type="GO" id="GO:0005789">
    <property type="term" value="C:endoplasmic reticulum membrane"/>
    <property type="evidence" value="ECO:0007669"/>
    <property type="project" value="UniProtKB-SubCell"/>
</dbReference>
<evidence type="ECO:0000256" key="3">
    <source>
        <dbReference type="ARBA" id="ARBA00011720"/>
    </source>
</evidence>
<comment type="subunit">
    <text evidence="3">Constitutively interacts with CASP4; required for the localization of procaspase 4 to the ER.</text>
</comment>
<evidence type="ECO:0000256" key="2">
    <source>
        <dbReference type="ARBA" id="ARBA00007984"/>
    </source>
</evidence>
<comment type="subcellular location">
    <subcellularLocation>
        <location evidence="1">Endoplasmic reticulum membrane</location>
        <topology evidence="1">Multi-pass membrane protein</topology>
    </subcellularLocation>
</comment>
<keyword evidence="7" id="KW-1133">Transmembrane helix</keyword>
<reference evidence="12" key="1">
    <citation type="journal article" date="2013" name="J. Plant Res.">
        <title>Effect of fungi and light on seed germination of three Opuntia species from semiarid lands of central Mexico.</title>
        <authorList>
            <person name="Delgado-Sanchez P."/>
            <person name="Jimenez-Bremont J.F."/>
            <person name="Guerrero-Gonzalez Mde L."/>
            <person name="Flores J."/>
        </authorList>
    </citation>
    <scope>NUCLEOTIDE SEQUENCE</scope>
    <source>
        <tissue evidence="12">Cladode</tissue>
    </source>
</reference>
<feature type="region of interest" description="Disordered" evidence="11">
    <location>
        <begin position="18"/>
        <end position="51"/>
    </location>
</feature>
<evidence type="ECO:0000256" key="5">
    <source>
        <dbReference type="ARBA" id="ARBA00022703"/>
    </source>
</evidence>
<dbReference type="GO" id="GO:0005794">
    <property type="term" value="C:Golgi apparatus"/>
    <property type="evidence" value="ECO:0007669"/>
    <property type="project" value="TreeGrafter"/>
</dbReference>
<proteinExistence type="inferred from homology"/>
<keyword evidence="5" id="KW-0053">Apoptosis</keyword>
<name>A0A7C9CGZ3_OPUST</name>
<organism evidence="12">
    <name type="scientific">Opuntia streptacantha</name>
    <name type="common">Prickly pear cactus</name>
    <name type="synonym">Opuntia cardona</name>
    <dbReference type="NCBI Taxonomy" id="393608"/>
    <lineage>
        <taxon>Eukaryota</taxon>
        <taxon>Viridiplantae</taxon>
        <taxon>Streptophyta</taxon>
        <taxon>Embryophyta</taxon>
        <taxon>Tracheophyta</taxon>
        <taxon>Spermatophyta</taxon>
        <taxon>Magnoliopsida</taxon>
        <taxon>eudicotyledons</taxon>
        <taxon>Gunneridae</taxon>
        <taxon>Pentapetalae</taxon>
        <taxon>Caryophyllales</taxon>
        <taxon>Cactineae</taxon>
        <taxon>Cactaceae</taxon>
        <taxon>Opuntioideae</taxon>
        <taxon>Opuntia</taxon>
    </lineage>
</organism>
<keyword evidence="4" id="KW-0812">Transmembrane</keyword>
<dbReference type="AlphaFoldDB" id="A0A7C9CGZ3"/>
<evidence type="ECO:0008006" key="13">
    <source>
        <dbReference type="Google" id="ProtNLM"/>
    </source>
</evidence>
<protein>
    <recommendedName>
        <fullName evidence="13">Transmembrane protein</fullName>
    </recommendedName>
</protein>
<evidence type="ECO:0000256" key="11">
    <source>
        <dbReference type="SAM" id="MobiDB-lite"/>
    </source>
</evidence>
<evidence type="ECO:0000256" key="6">
    <source>
        <dbReference type="ARBA" id="ARBA00022824"/>
    </source>
</evidence>
<dbReference type="PANTHER" id="PTHR13448">
    <property type="entry name" value="TRANSMEMBRANE PROTEIN 214"/>
    <property type="match status" value="1"/>
</dbReference>
<feature type="region of interest" description="Disordered" evidence="11">
    <location>
        <begin position="84"/>
        <end position="129"/>
    </location>
</feature>
<evidence type="ECO:0000256" key="1">
    <source>
        <dbReference type="ARBA" id="ARBA00004477"/>
    </source>
</evidence>
<dbReference type="Pfam" id="PF10151">
    <property type="entry name" value="TMEM214"/>
    <property type="match status" value="1"/>
</dbReference>
<dbReference type="EMBL" id="GISG01008067">
    <property type="protein sequence ID" value="MBA4615624.1"/>
    <property type="molecule type" value="Transcribed_RNA"/>
</dbReference>
<keyword evidence="6" id="KW-0256">Endoplasmic reticulum</keyword>
<evidence type="ECO:0000256" key="9">
    <source>
        <dbReference type="ARBA" id="ARBA00023180"/>
    </source>
</evidence>
<comment type="function">
    <text evidence="10">Critical mediator, in cooperation with CASP4, of endoplasmic reticulum-stress induced apoptosis. Required or the activation of CASP4 following endoplasmic reticulum stress.</text>
</comment>
<evidence type="ECO:0000256" key="4">
    <source>
        <dbReference type="ARBA" id="ARBA00022692"/>
    </source>
</evidence>
<dbReference type="InterPro" id="IPR019308">
    <property type="entry name" value="TMEM214"/>
</dbReference>
<evidence type="ECO:0000256" key="8">
    <source>
        <dbReference type="ARBA" id="ARBA00023136"/>
    </source>
</evidence>
<sequence>MDEDAAIIESILREEAKLNGEHIDDDDDGGWKTVSYPRRQRKQHPPPVTVVGAEENGVADVFRQLDHQAEERRRRIVEAQRAALEAASGSAGPGSREFSGEDSGGEDSDAGVVENGNVEAPVKKPKPKKVKKPKVSVAEAATKLDADDLAAFLVDISGSYESQEDIQLMRFADYFGRAFASVGSAQFPWMKMLKESTVAKMVDIPLSNIPEAVYKTSMDWLNRRSIDALGSLVLSLWDGILADLASHQGPVKGSKKVAQQPSSKSQVALFVVLGMILRRKPDVLICLLPILKETQKCVGQDRLPVAVWVIAQASQGDLVVGLYMWVQVLLPMLNGKSVNPQSRDLILQLVERIVSMPKARQILLNGAVRKGERLLPPAALDSLMRITFPSSSSRIKATERFEAVYPTLKEVALAGAPGSKAMKQVAQLILGFAIRAAGEGVPELSKEASDVFIWCLTESSECFKQWDDLYLNNIVASAILLRKLVEEKKLPATPSTLGTVKATLKSFRQKNEKALASEEYADQQSRLKEADKYCKLLLSQLSRGHGCLKGFMAVSAVLAVSFAVLSVNMQPDDLRRLLAKFDLETLRSYVS</sequence>
<reference evidence="12" key="2">
    <citation type="submission" date="2020-07" db="EMBL/GenBank/DDBJ databases">
        <authorList>
            <person name="Vera ALvarez R."/>
            <person name="Arias-Moreno D.M."/>
            <person name="Jimenez-Jacinto V."/>
            <person name="Jimenez-Bremont J.F."/>
            <person name="Swaminathan K."/>
            <person name="Moose S.P."/>
            <person name="Guerrero-Gonzalez M.L."/>
            <person name="Marino-Ramirez L."/>
            <person name="Landsman D."/>
            <person name="Rodriguez-Kessler M."/>
            <person name="Delgado-Sanchez P."/>
        </authorList>
    </citation>
    <scope>NUCLEOTIDE SEQUENCE</scope>
    <source>
        <tissue evidence="12">Cladode</tissue>
    </source>
</reference>
<evidence type="ECO:0000256" key="7">
    <source>
        <dbReference type="ARBA" id="ARBA00022989"/>
    </source>
</evidence>
<comment type="similarity">
    <text evidence="2">Belongs to the TMEM214 family.</text>
</comment>
<evidence type="ECO:0000313" key="12">
    <source>
        <dbReference type="EMBL" id="MBA4615624.1"/>
    </source>
</evidence>
<evidence type="ECO:0000256" key="10">
    <source>
        <dbReference type="ARBA" id="ARBA00024938"/>
    </source>
</evidence>
<dbReference type="PANTHER" id="PTHR13448:SF0">
    <property type="entry name" value="TRANSMEMBRANE PROTEIN 214"/>
    <property type="match status" value="1"/>
</dbReference>